<keyword evidence="2" id="KW-1185">Reference proteome</keyword>
<dbReference type="AlphaFoldDB" id="A0A1I5EAA9"/>
<evidence type="ECO:0000313" key="1">
    <source>
        <dbReference type="EMBL" id="SFO08310.1"/>
    </source>
</evidence>
<proteinExistence type="predicted"/>
<evidence type="ECO:0000313" key="2">
    <source>
        <dbReference type="Proteomes" id="UP000198968"/>
    </source>
</evidence>
<organism evidence="1 2">
    <name type="scientific">Candidatus Pantoea varia</name>
    <dbReference type="NCBI Taxonomy" id="1881036"/>
    <lineage>
        <taxon>Bacteria</taxon>
        <taxon>Pseudomonadati</taxon>
        <taxon>Pseudomonadota</taxon>
        <taxon>Gammaproteobacteria</taxon>
        <taxon>Enterobacterales</taxon>
        <taxon>Erwiniaceae</taxon>
        <taxon>Pantoea</taxon>
    </lineage>
</organism>
<accession>A0A1I5EAA9</accession>
<sequence>MVRFSLIADSGLLNVHFEREAGIAKFIVLISR</sequence>
<gene>
    <name evidence="1" type="ORF">SAMN05428971_2842</name>
</gene>
<protein>
    <submittedName>
        <fullName evidence="1">Uncharacterized protein</fullName>
    </submittedName>
</protein>
<name>A0A1I5EAA9_9GAMM</name>
<dbReference type="EMBL" id="FOVG01000003">
    <property type="protein sequence ID" value="SFO08310.1"/>
    <property type="molecule type" value="Genomic_DNA"/>
</dbReference>
<dbReference type="Proteomes" id="UP000198968">
    <property type="component" value="Unassembled WGS sequence"/>
</dbReference>
<reference evidence="2" key="1">
    <citation type="submission" date="2016-10" db="EMBL/GenBank/DDBJ databases">
        <authorList>
            <person name="Varghese N."/>
            <person name="Submissions S."/>
        </authorList>
    </citation>
    <scope>NUCLEOTIDE SEQUENCE [LARGE SCALE GENOMIC DNA]</scope>
    <source>
        <strain evidence="2">OV426</strain>
    </source>
</reference>